<dbReference type="Proteomes" id="UP000316778">
    <property type="component" value="Unassembled WGS sequence"/>
</dbReference>
<evidence type="ECO:0000313" key="2">
    <source>
        <dbReference type="Proteomes" id="UP000316778"/>
    </source>
</evidence>
<protein>
    <recommendedName>
        <fullName evidence="3">mRNA-degrading endonuclease RelE of RelBE toxin-antitoxin system</fullName>
    </recommendedName>
</protein>
<accession>A0A562SYM7</accession>
<gene>
    <name evidence="1" type="ORF">LX66_3537</name>
</gene>
<dbReference type="OrthoDB" id="1364255at2"/>
<dbReference type="AlphaFoldDB" id="A0A562SYM7"/>
<organism evidence="1 2">
    <name type="scientific">Chitinophaga japonensis</name>
    <name type="common">Flexibacter japonensis</name>
    <dbReference type="NCBI Taxonomy" id="104662"/>
    <lineage>
        <taxon>Bacteria</taxon>
        <taxon>Pseudomonadati</taxon>
        <taxon>Bacteroidota</taxon>
        <taxon>Chitinophagia</taxon>
        <taxon>Chitinophagales</taxon>
        <taxon>Chitinophagaceae</taxon>
        <taxon>Chitinophaga</taxon>
    </lineage>
</organism>
<dbReference type="RefSeq" id="WP_145715971.1">
    <property type="nucleotide sequence ID" value="NZ_BAAAFY010000005.1"/>
</dbReference>
<keyword evidence="2" id="KW-1185">Reference proteome</keyword>
<comment type="caution">
    <text evidence="1">The sequence shown here is derived from an EMBL/GenBank/DDBJ whole genome shotgun (WGS) entry which is preliminary data.</text>
</comment>
<proteinExistence type="predicted"/>
<name>A0A562SYM7_CHIJA</name>
<sequence>MKSKKSTPGGKQQNHSKTSLRTFKVFTTEQFISEACELKKKYPHIGDDFHTLLAKLKSDPFSGNDPLGKDCYKIRMRISDKNSGERDGARVIVKVKVIDGVVYLMSVYDKSVKSNLYEGELDKIIANMVAKHDVR</sequence>
<evidence type="ECO:0008006" key="3">
    <source>
        <dbReference type="Google" id="ProtNLM"/>
    </source>
</evidence>
<dbReference type="EMBL" id="VLLG01000004">
    <property type="protein sequence ID" value="TWI86283.1"/>
    <property type="molecule type" value="Genomic_DNA"/>
</dbReference>
<evidence type="ECO:0000313" key="1">
    <source>
        <dbReference type="EMBL" id="TWI86283.1"/>
    </source>
</evidence>
<reference evidence="1 2" key="1">
    <citation type="journal article" date="2013" name="Stand. Genomic Sci.">
        <title>Genomic Encyclopedia of Type Strains, Phase I: The one thousand microbial genomes (KMG-I) project.</title>
        <authorList>
            <person name="Kyrpides N.C."/>
            <person name="Woyke T."/>
            <person name="Eisen J.A."/>
            <person name="Garrity G."/>
            <person name="Lilburn T.G."/>
            <person name="Beck B.J."/>
            <person name="Whitman W.B."/>
            <person name="Hugenholtz P."/>
            <person name="Klenk H.P."/>
        </authorList>
    </citation>
    <scope>NUCLEOTIDE SEQUENCE [LARGE SCALE GENOMIC DNA]</scope>
    <source>
        <strain evidence="1 2">DSM 13484</strain>
    </source>
</reference>